<dbReference type="SMART" id="SM00129">
    <property type="entry name" value="KISc"/>
    <property type="match status" value="1"/>
</dbReference>
<reference evidence="13 14" key="2">
    <citation type="submission" date="2017-04" db="EMBL/GenBank/DDBJ databases">
        <title>CpG methylation of centromeres and impact of large insertions on vertebrate speciation.</title>
        <authorList>
            <person name="Ichikawa K."/>
            <person name="Yoshimura J."/>
            <person name="Morishita S."/>
        </authorList>
    </citation>
    <scope>NUCLEOTIDE SEQUENCE</scope>
    <source>
        <strain evidence="13 14">HSOK</strain>
    </source>
</reference>
<accession>A0A3P9H454</accession>
<keyword evidence="7 9" id="KW-0505">Motor protein</keyword>
<evidence type="ECO:0000256" key="5">
    <source>
        <dbReference type="ARBA" id="ARBA00022840"/>
    </source>
</evidence>
<dbReference type="SUPFAM" id="SSF52540">
    <property type="entry name" value="P-loop containing nucleoside triphosphate hydrolases"/>
    <property type="match status" value="1"/>
</dbReference>
<proteinExistence type="inferred from homology"/>
<keyword evidence="3" id="KW-0597">Phosphoprotein</keyword>
<dbReference type="InterPro" id="IPR047149">
    <property type="entry name" value="KIF11-like"/>
</dbReference>
<feature type="compositionally biased region" description="Basic and acidic residues" evidence="11">
    <location>
        <begin position="591"/>
        <end position="612"/>
    </location>
</feature>
<keyword evidence="6 10" id="KW-0175">Coiled coil</keyword>
<evidence type="ECO:0000256" key="3">
    <source>
        <dbReference type="ARBA" id="ARBA00022553"/>
    </source>
</evidence>
<dbReference type="GO" id="GO:0008017">
    <property type="term" value="F:microtubule binding"/>
    <property type="evidence" value="ECO:0007669"/>
    <property type="project" value="InterPro"/>
</dbReference>
<dbReference type="Gene3D" id="3.40.850.10">
    <property type="entry name" value="Kinesin motor domain"/>
    <property type="match status" value="1"/>
</dbReference>
<feature type="compositionally biased region" description="Polar residues" evidence="11">
    <location>
        <begin position="731"/>
        <end position="744"/>
    </location>
</feature>
<comment type="subcellular location">
    <subcellularLocation>
        <location evidence="1">Cytoplasm</location>
        <location evidence="1">Cytoskeleton</location>
        <location evidence="1">Spindle</location>
    </subcellularLocation>
</comment>
<sequence length="744" mass="83940">MSPVIDLTREKSGCMQPVDMDLECNPSSGSILFQQSGSSGGPEQQQLMRVYLRVRPFFKEELSDEEDQDCVVIENRQLVTLYAPKGSATMKSSEKGVGMSIFKFSFSQIFGPETTQAELFEDTVRSQLVDFLDGKNALIFSYGVTNAGKTFTIQGTTKEPGILPRVMEATFHHIQGHLYDGMDLKPHLRSGVQCLDADQVKKERTAKAAIFTLVKEECDRLRSSSGSESSSDHSLASPPPFSSQTATPSRSANGETFALWVSFFEIYNECVYDLLQPSFSKKRPSLRVCDDGAGNAYIKDIRWINIHSLSEAFKLIQFGNKNRSAGATKMNQSSSRSHGIFTMKLLKIDGGEVKRVSEAKASYIPFRESKLTKLFQTFFCGKGKASMIVNINQCASTYDETLHVMKFSAIAKEVVQVVPDRPAGSLAPCLVGRDGKPLVRKGVVDDLTLESFLTEEERLDETEEADVSLLPQNELLNIIDNLRTKLLAERRKNLVQEMEIRKEMGDAMLEQLMESEELRVRQLEELKESYEEKLEDTFEVYKEAIKEHAYQCAMNNLEDDYVPLDEFTAEQEKAEALRQKVSELESLLSNGREDSPNPRPERSCQTETLQDERSKRLHKEKCVMEKMCEEKQQLILSLEKRLMELNKTLKNVTEKFLEKSTDLEAQHRKSDDQAKTIQDILRMNAEKDREIACLKAELAKVSQKSPVPVKTKRGLLANIKEAVTSPRKGASSRSLRRTVQATKP</sequence>
<dbReference type="Gene3D" id="1.20.58.1980">
    <property type="match status" value="1"/>
</dbReference>
<dbReference type="GO" id="GO:0003777">
    <property type="term" value="F:microtubule motor activity"/>
    <property type="evidence" value="ECO:0007669"/>
    <property type="project" value="InterPro"/>
</dbReference>
<protein>
    <submittedName>
        <fullName evidence="13">Kinesin-like protein KIF20A</fullName>
    </submittedName>
</protein>
<feature type="compositionally biased region" description="Low complexity" evidence="11">
    <location>
        <begin position="223"/>
        <end position="236"/>
    </location>
</feature>
<dbReference type="InterPro" id="IPR027417">
    <property type="entry name" value="P-loop_NTPase"/>
</dbReference>
<keyword evidence="4 9" id="KW-0547">Nucleotide-binding</keyword>
<evidence type="ECO:0000256" key="6">
    <source>
        <dbReference type="ARBA" id="ARBA00023054"/>
    </source>
</evidence>
<evidence type="ECO:0000256" key="1">
    <source>
        <dbReference type="ARBA" id="ARBA00004186"/>
    </source>
</evidence>
<evidence type="ECO:0000256" key="2">
    <source>
        <dbReference type="ARBA" id="ARBA00022490"/>
    </source>
</evidence>
<dbReference type="AlphaFoldDB" id="A0A3P9H454"/>
<dbReference type="GO" id="GO:0005524">
    <property type="term" value="F:ATP binding"/>
    <property type="evidence" value="ECO:0007669"/>
    <property type="project" value="UniProtKB-UniRule"/>
</dbReference>
<feature type="binding site" evidence="9">
    <location>
        <begin position="143"/>
        <end position="150"/>
    </location>
    <ligand>
        <name>ATP</name>
        <dbReference type="ChEBI" id="CHEBI:30616"/>
    </ligand>
</feature>
<reference evidence="13" key="4">
    <citation type="submission" date="2025-09" db="UniProtKB">
        <authorList>
            <consortium name="Ensembl"/>
        </authorList>
    </citation>
    <scope>IDENTIFICATION</scope>
    <source>
        <strain evidence="13">HSOK</strain>
    </source>
</reference>
<evidence type="ECO:0000256" key="9">
    <source>
        <dbReference type="PROSITE-ProRule" id="PRU00283"/>
    </source>
</evidence>
<feature type="region of interest" description="Disordered" evidence="11">
    <location>
        <begin position="720"/>
        <end position="744"/>
    </location>
</feature>
<dbReference type="GO" id="GO:0007018">
    <property type="term" value="P:microtubule-based movement"/>
    <property type="evidence" value="ECO:0007669"/>
    <property type="project" value="InterPro"/>
</dbReference>
<reference key="1">
    <citation type="journal article" date="2007" name="Nature">
        <title>The medaka draft genome and insights into vertebrate genome evolution.</title>
        <authorList>
            <person name="Kasahara M."/>
            <person name="Naruse K."/>
            <person name="Sasaki S."/>
            <person name="Nakatani Y."/>
            <person name="Qu W."/>
            <person name="Ahsan B."/>
            <person name="Yamada T."/>
            <person name="Nagayasu Y."/>
            <person name="Doi K."/>
            <person name="Kasai Y."/>
            <person name="Jindo T."/>
            <person name="Kobayashi D."/>
            <person name="Shimada A."/>
            <person name="Toyoda A."/>
            <person name="Kuroki Y."/>
            <person name="Fujiyama A."/>
            <person name="Sasaki T."/>
            <person name="Shimizu A."/>
            <person name="Asakawa S."/>
            <person name="Shimizu N."/>
            <person name="Hashimoto S."/>
            <person name="Yang J."/>
            <person name="Lee Y."/>
            <person name="Matsushima K."/>
            <person name="Sugano S."/>
            <person name="Sakaizumi M."/>
            <person name="Narita T."/>
            <person name="Ohishi K."/>
            <person name="Haga S."/>
            <person name="Ohta F."/>
            <person name="Nomoto H."/>
            <person name="Nogata K."/>
            <person name="Morishita T."/>
            <person name="Endo T."/>
            <person name="Shin-I T."/>
            <person name="Takeda H."/>
            <person name="Morishita S."/>
            <person name="Kohara Y."/>
        </authorList>
    </citation>
    <scope>NUCLEOTIDE SEQUENCE [LARGE SCALE GENOMIC DNA]</scope>
    <source>
        <strain>Hd-rR</strain>
    </source>
</reference>
<feature type="domain" description="Kinesin motor" evidence="12">
    <location>
        <begin position="363"/>
        <end position="414"/>
    </location>
</feature>
<feature type="region of interest" description="Disordered" evidence="11">
    <location>
        <begin position="587"/>
        <end position="612"/>
    </location>
</feature>
<dbReference type="PROSITE" id="PS50067">
    <property type="entry name" value="KINESIN_MOTOR_2"/>
    <property type="match status" value="2"/>
</dbReference>
<comment type="similarity">
    <text evidence="9">Belongs to the TRAFAC class myosin-kinesin ATPase superfamily. Kinesin family.</text>
</comment>
<evidence type="ECO:0000256" key="7">
    <source>
        <dbReference type="ARBA" id="ARBA00023175"/>
    </source>
</evidence>
<comment type="caution">
    <text evidence="9">Lacks conserved residue(s) required for the propagation of feature annotation.</text>
</comment>
<name>A0A3P9H454_ORYLA</name>
<dbReference type="InterPro" id="IPR036961">
    <property type="entry name" value="Kinesin_motor_dom_sf"/>
</dbReference>
<dbReference type="Proteomes" id="UP000265200">
    <property type="component" value="Chromosome 20"/>
</dbReference>
<evidence type="ECO:0000256" key="4">
    <source>
        <dbReference type="ARBA" id="ARBA00022741"/>
    </source>
</evidence>
<reference evidence="13" key="3">
    <citation type="submission" date="2025-08" db="UniProtKB">
        <authorList>
            <consortium name="Ensembl"/>
        </authorList>
    </citation>
    <scope>IDENTIFICATION</scope>
    <source>
        <strain evidence="13">HSOK</strain>
    </source>
</reference>
<evidence type="ECO:0000256" key="8">
    <source>
        <dbReference type="ARBA" id="ARBA00023212"/>
    </source>
</evidence>
<evidence type="ECO:0000313" key="14">
    <source>
        <dbReference type="Proteomes" id="UP000265200"/>
    </source>
</evidence>
<dbReference type="PANTHER" id="PTHR47970">
    <property type="entry name" value="KINESIN-LIKE PROTEIN KIF11"/>
    <property type="match status" value="1"/>
</dbReference>
<dbReference type="PRINTS" id="PR00380">
    <property type="entry name" value="KINESINHEAVY"/>
</dbReference>
<evidence type="ECO:0000313" key="13">
    <source>
        <dbReference type="Ensembl" id="ENSORLP00015002254.1"/>
    </source>
</evidence>
<keyword evidence="2" id="KW-0963">Cytoplasm</keyword>
<evidence type="ECO:0000256" key="11">
    <source>
        <dbReference type="SAM" id="MobiDB-lite"/>
    </source>
</evidence>
<dbReference type="GO" id="GO:0005819">
    <property type="term" value="C:spindle"/>
    <property type="evidence" value="ECO:0007669"/>
    <property type="project" value="UniProtKB-SubCell"/>
</dbReference>
<dbReference type="Pfam" id="PF00225">
    <property type="entry name" value="Kinesin"/>
    <property type="match status" value="2"/>
</dbReference>
<keyword evidence="8" id="KW-0206">Cytoskeleton</keyword>
<feature type="coiled-coil region" evidence="10">
    <location>
        <begin position="628"/>
        <end position="704"/>
    </location>
</feature>
<feature type="region of interest" description="Disordered" evidence="11">
    <location>
        <begin position="222"/>
        <end position="250"/>
    </location>
</feature>
<keyword evidence="5 9" id="KW-0067">ATP-binding</keyword>
<evidence type="ECO:0000259" key="12">
    <source>
        <dbReference type="PROSITE" id="PS50067"/>
    </source>
</evidence>
<organism evidence="13 14">
    <name type="scientific">Oryzias latipes</name>
    <name type="common">Japanese rice fish</name>
    <name type="synonym">Japanese killifish</name>
    <dbReference type="NCBI Taxonomy" id="8090"/>
    <lineage>
        <taxon>Eukaryota</taxon>
        <taxon>Metazoa</taxon>
        <taxon>Chordata</taxon>
        <taxon>Craniata</taxon>
        <taxon>Vertebrata</taxon>
        <taxon>Euteleostomi</taxon>
        <taxon>Actinopterygii</taxon>
        <taxon>Neopterygii</taxon>
        <taxon>Teleostei</taxon>
        <taxon>Neoteleostei</taxon>
        <taxon>Acanthomorphata</taxon>
        <taxon>Ovalentaria</taxon>
        <taxon>Atherinomorphae</taxon>
        <taxon>Beloniformes</taxon>
        <taxon>Adrianichthyidae</taxon>
        <taxon>Oryziinae</taxon>
        <taxon>Oryzias</taxon>
    </lineage>
</organism>
<dbReference type="Ensembl" id="ENSORLT00015011263.1">
    <property type="protein sequence ID" value="ENSORLP00015002254.1"/>
    <property type="gene ID" value="ENSORLG00015002934.1"/>
</dbReference>
<feature type="domain" description="Kinesin motor" evidence="12">
    <location>
        <begin position="47"/>
        <end position="362"/>
    </location>
</feature>
<dbReference type="PANTHER" id="PTHR47970:SF29">
    <property type="entry name" value="KINESIN FAMILY MEMBER 20B"/>
    <property type="match status" value="1"/>
</dbReference>
<dbReference type="InterPro" id="IPR001752">
    <property type="entry name" value="Kinesin_motor_dom"/>
</dbReference>
<evidence type="ECO:0000256" key="10">
    <source>
        <dbReference type="SAM" id="Coils"/>
    </source>
</evidence>